<gene>
    <name evidence="1" type="ORF">SMN809_LOCUS86512</name>
</gene>
<dbReference type="Proteomes" id="UP000676336">
    <property type="component" value="Unassembled WGS sequence"/>
</dbReference>
<dbReference type="EMBL" id="CAJOBI010371266">
    <property type="protein sequence ID" value="CAF5229592.1"/>
    <property type="molecule type" value="Genomic_DNA"/>
</dbReference>
<reference evidence="1" key="1">
    <citation type="submission" date="2021-02" db="EMBL/GenBank/DDBJ databases">
        <authorList>
            <person name="Nowell W R."/>
        </authorList>
    </citation>
    <scope>NUCLEOTIDE SEQUENCE</scope>
</reference>
<dbReference type="AlphaFoldDB" id="A0A8S3KIF7"/>
<accession>A0A8S3KIF7</accession>
<evidence type="ECO:0000313" key="1">
    <source>
        <dbReference type="EMBL" id="CAF5229592.1"/>
    </source>
</evidence>
<feature type="non-terminal residue" evidence="1">
    <location>
        <position position="1"/>
    </location>
</feature>
<protein>
    <submittedName>
        <fullName evidence="1">Uncharacterized protein</fullName>
    </submittedName>
</protein>
<comment type="caution">
    <text evidence="1">The sequence shown here is derived from an EMBL/GenBank/DDBJ whole genome shotgun (WGS) entry which is preliminary data.</text>
</comment>
<name>A0A8S3KIF7_9BILA</name>
<proteinExistence type="predicted"/>
<evidence type="ECO:0000313" key="2">
    <source>
        <dbReference type="Proteomes" id="UP000676336"/>
    </source>
</evidence>
<sequence length="73" mass="8510">LQTMKISRAEIGHLKTYRDMLVQKKRQYSDIDDRRQASKNNVDSIQIKLEPIDVSFTGRMREIIGGTLFAKKK</sequence>
<organism evidence="1 2">
    <name type="scientific">Rotaria magnacalcarata</name>
    <dbReference type="NCBI Taxonomy" id="392030"/>
    <lineage>
        <taxon>Eukaryota</taxon>
        <taxon>Metazoa</taxon>
        <taxon>Spiralia</taxon>
        <taxon>Gnathifera</taxon>
        <taxon>Rotifera</taxon>
        <taxon>Eurotatoria</taxon>
        <taxon>Bdelloidea</taxon>
        <taxon>Philodinida</taxon>
        <taxon>Philodinidae</taxon>
        <taxon>Rotaria</taxon>
    </lineage>
</organism>